<dbReference type="GO" id="GO:0016627">
    <property type="term" value="F:oxidoreductase activity, acting on the CH-CH group of donors"/>
    <property type="evidence" value="ECO:0007669"/>
    <property type="project" value="InterPro"/>
</dbReference>
<proteinExistence type="predicted"/>
<reference evidence="1" key="1">
    <citation type="submission" date="2016-03" db="EMBL/GenBank/DDBJ databases">
        <authorList>
            <person name="Ploux O."/>
        </authorList>
    </citation>
    <scope>NUCLEOTIDE SEQUENCE</scope>
    <source>
        <strain evidence="1">UC1</strain>
    </source>
</reference>
<dbReference type="InterPro" id="IPR046373">
    <property type="entry name" value="Acyl-CoA_Oxase/DH_mid-dom_sf"/>
</dbReference>
<dbReference type="InterPro" id="IPR009100">
    <property type="entry name" value="AcylCoA_DH/oxidase_NM_dom_sf"/>
</dbReference>
<evidence type="ECO:0008006" key="2">
    <source>
        <dbReference type="Google" id="ProtNLM"/>
    </source>
</evidence>
<sequence>MAQDVMTGRTAAELVASAEDVEGFGTDVPATLAWVSDVAPSLPLPGQGATAELWHALAAVAARDVGAARILEPHVDALAILGQAGASGVDTGELRRALDVDDDSTWGVFAAEGPGARLVAERREHGEWELSGTKPWCSLAAHLTHALVTAWVGPEQRRLFAVGLRGSGAAAHSGPWVSRGLQQVVSAPVDFTQAFAVPVGAPGWYQRRPGFAWGGIGVAAIWCGGARPLADALAAAARAERADQLARAYAGAADAALWGARTALSDAARAVDAGDLDDAGARLLAARVRAVVSDAVERVLDLTDRALGPGPLTTDEDHARRVADLRVYVRQDHAERDLARLGALVAS</sequence>
<dbReference type="Gene3D" id="2.40.110.10">
    <property type="entry name" value="Butyryl-CoA Dehydrogenase, subunit A, domain 2"/>
    <property type="match status" value="1"/>
</dbReference>
<gene>
    <name evidence="1" type="ORF">MIPYR_20379</name>
</gene>
<organism evidence="1">
    <name type="scientific">uncultured Microbacterium sp</name>
    <dbReference type="NCBI Taxonomy" id="191216"/>
    <lineage>
        <taxon>Bacteria</taxon>
        <taxon>Bacillati</taxon>
        <taxon>Actinomycetota</taxon>
        <taxon>Actinomycetes</taxon>
        <taxon>Micrococcales</taxon>
        <taxon>Microbacteriaceae</taxon>
        <taxon>Microbacterium</taxon>
        <taxon>environmental samples</taxon>
    </lineage>
</organism>
<dbReference type="InterPro" id="IPR036250">
    <property type="entry name" value="AcylCo_DH-like_C"/>
</dbReference>
<dbReference type="SUPFAM" id="SSF56645">
    <property type="entry name" value="Acyl-CoA dehydrogenase NM domain-like"/>
    <property type="match status" value="1"/>
</dbReference>
<accession>A0A1Y5P076</accession>
<name>A0A1Y5P076_9MICO</name>
<dbReference type="AlphaFoldDB" id="A0A1Y5P076"/>
<dbReference type="EMBL" id="FLQR01000006">
    <property type="protein sequence ID" value="SBS72062.1"/>
    <property type="molecule type" value="Genomic_DNA"/>
</dbReference>
<dbReference type="RefSeq" id="WP_295575195.1">
    <property type="nucleotide sequence ID" value="NZ_FLQR01000006.1"/>
</dbReference>
<evidence type="ECO:0000313" key="1">
    <source>
        <dbReference type="EMBL" id="SBS72062.1"/>
    </source>
</evidence>
<protein>
    <recommendedName>
        <fullName evidence="2">Acyl-CoA dehydrogenase</fullName>
    </recommendedName>
</protein>
<dbReference type="SUPFAM" id="SSF47203">
    <property type="entry name" value="Acyl-CoA dehydrogenase C-terminal domain-like"/>
    <property type="match status" value="1"/>
</dbReference>